<comment type="caution">
    <text evidence="1">The sequence shown here is derived from an EMBL/GenBank/DDBJ whole genome shotgun (WGS) entry which is preliminary data.</text>
</comment>
<gene>
    <name evidence="1" type="ORF">QAD02_004773</name>
</gene>
<reference evidence="1" key="1">
    <citation type="submission" date="2023-04" db="EMBL/GenBank/DDBJ databases">
        <title>A chromosome-level genome assembly of the parasitoid wasp Eretmocerus hayati.</title>
        <authorList>
            <person name="Zhong Y."/>
            <person name="Liu S."/>
            <person name="Liu Y."/>
        </authorList>
    </citation>
    <scope>NUCLEOTIDE SEQUENCE</scope>
    <source>
        <strain evidence="1">ZJU_SS_LIU_2023</strain>
    </source>
</reference>
<accession>A0ACC2NSE5</accession>
<evidence type="ECO:0000313" key="2">
    <source>
        <dbReference type="Proteomes" id="UP001239111"/>
    </source>
</evidence>
<dbReference type="EMBL" id="CM056743">
    <property type="protein sequence ID" value="KAJ8673511.1"/>
    <property type="molecule type" value="Genomic_DNA"/>
</dbReference>
<proteinExistence type="predicted"/>
<name>A0ACC2NSE5_9HYME</name>
<organism evidence="1 2">
    <name type="scientific">Eretmocerus hayati</name>
    <dbReference type="NCBI Taxonomy" id="131215"/>
    <lineage>
        <taxon>Eukaryota</taxon>
        <taxon>Metazoa</taxon>
        <taxon>Ecdysozoa</taxon>
        <taxon>Arthropoda</taxon>
        <taxon>Hexapoda</taxon>
        <taxon>Insecta</taxon>
        <taxon>Pterygota</taxon>
        <taxon>Neoptera</taxon>
        <taxon>Endopterygota</taxon>
        <taxon>Hymenoptera</taxon>
        <taxon>Apocrita</taxon>
        <taxon>Proctotrupomorpha</taxon>
        <taxon>Chalcidoidea</taxon>
        <taxon>Aphelinidae</taxon>
        <taxon>Aphelininae</taxon>
        <taxon>Eretmocerus</taxon>
    </lineage>
</organism>
<sequence length="500" mass="57333">MTVGQATTSSAHRPSHNRYREDKTLLLSSFSSQKSNRFDKDSTGPFIVHIFDAREDENLGNYHLTEVGKRIFNSKISIIDLQPVGPVKYAVKFSNYTEADEFIENDSIMKLDKDWRAFIPDSSIFQVGLIYRVHPSIANDEILAGLDDEALKLVKKVERLTKAIRTSEGTTVALTEKIKIYAKNTLPTHVRLFGCIFRKVECFITAVLRCYKCQRFGHAANLCKSEARCSRCGENHEFRDCSNPPRCSNCRLSHDAADHRCIRFRFNTEVNLVRFHHRISRAEAIFRIQENFKKSIESDPTNDETVELNLNNPYVSKRYLIEKRGVFASITNEEDEAEVKHAENKNIEQVDSDPDSDTSMDIENDEASSTSSSSTVIHNTNTPDTVQTNDIPNLDARSDQQSRKRALDSEEKTFDLFQAELQARAILESTQAYRNLNRKDKKRAVRQEIQNAQERAKTSRSKTHQKESNASSDQQYVLQYQNLNSFIEHKQLRSNTQSTQ</sequence>
<protein>
    <submittedName>
        <fullName evidence="1">Uncharacterized protein</fullName>
    </submittedName>
</protein>
<dbReference type="Proteomes" id="UP001239111">
    <property type="component" value="Chromosome 3"/>
</dbReference>
<evidence type="ECO:0000313" key="1">
    <source>
        <dbReference type="EMBL" id="KAJ8673511.1"/>
    </source>
</evidence>
<keyword evidence="2" id="KW-1185">Reference proteome</keyword>